<dbReference type="GO" id="GO:0010181">
    <property type="term" value="F:FMN binding"/>
    <property type="evidence" value="ECO:0007669"/>
    <property type="project" value="InterPro"/>
</dbReference>
<dbReference type="Pfam" id="PF01613">
    <property type="entry name" value="Flavin_Reduct"/>
    <property type="match status" value="1"/>
</dbReference>
<evidence type="ECO:0000256" key="1">
    <source>
        <dbReference type="ARBA" id="ARBA00001917"/>
    </source>
</evidence>
<accession>A0A225SVV0</accession>
<gene>
    <name evidence="5" type="ORF">CEJ45_15765</name>
</gene>
<comment type="caution">
    <text evidence="5">The sequence shown here is derived from an EMBL/GenBank/DDBJ whole genome shotgun (WGS) entry which is preliminary data.</text>
</comment>
<proteinExistence type="inferred from homology"/>
<evidence type="ECO:0000313" key="6">
    <source>
        <dbReference type="Proteomes" id="UP000214747"/>
    </source>
</evidence>
<dbReference type="RefSeq" id="WP_088756020.1">
    <property type="nucleotide sequence ID" value="NZ_NJGV01000015.1"/>
</dbReference>
<organism evidence="5 6">
    <name type="scientific">Herbaspirillum aquaticum</name>
    <dbReference type="NCBI Taxonomy" id="568783"/>
    <lineage>
        <taxon>Bacteria</taxon>
        <taxon>Pseudomonadati</taxon>
        <taxon>Pseudomonadota</taxon>
        <taxon>Betaproteobacteria</taxon>
        <taxon>Burkholderiales</taxon>
        <taxon>Oxalobacteraceae</taxon>
        <taxon>Herbaspirillum</taxon>
    </lineage>
</organism>
<evidence type="ECO:0000256" key="2">
    <source>
        <dbReference type="ARBA" id="ARBA00022630"/>
    </source>
</evidence>
<evidence type="ECO:0000259" key="4">
    <source>
        <dbReference type="SMART" id="SM00903"/>
    </source>
</evidence>
<protein>
    <recommendedName>
        <fullName evidence="4">Flavin reductase like domain-containing protein</fullName>
    </recommendedName>
</protein>
<keyword evidence="2" id="KW-0285">Flavoprotein</keyword>
<name>A0A225SVV0_9BURK</name>
<dbReference type="EMBL" id="NJGV01000015">
    <property type="protein sequence ID" value="OWY33677.1"/>
    <property type="molecule type" value="Genomic_DNA"/>
</dbReference>
<keyword evidence="6" id="KW-1185">Reference proteome</keyword>
<comment type="cofactor">
    <cofactor evidence="1">
        <name>FMN</name>
        <dbReference type="ChEBI" id="CHEBI:58210"/>
    </cofactor>
</comment>
<dbReference type="InterPro" id="IPR012349">
    <property type="entry name" value="Split_barrel_FMN-bd"/>
</dbReference>
<feature type="domain" description="Flavin reductase like" evidence="4">
    <location>
        <begin position="23"/>
        <end position="165"/>
    </location>
</feature>
<dbReference type="Proteomes" id="UP000214747">
    <property type="component" value="Unassembled WGS sequence"/>
</dbReference>
<dbReference type="AlphaFoldDB" id="A0A225SVV0"/>
<evidence type="ECO:0000256" key="3">
    <source>
        <dbReference type="ARBA" id="ARBA00038054"/>
    </source>
</evidence>
<comment type="similarity">
    <text evidence="3">Belongs to the flavoredoxin family.</text>
</comment>
<dbReference type="SUPFAM" id="SSF50475">
    <property type="entry name" value="FMN-binding split barrel"/>
    <property type="match status" value="1"/>
</dbReference>
<dbReference type="InterPro" id="IPR052174">
    <property type="entry name" value="Flavoredoxin"/>
</dbReference>
<dbReference type="Gene3D" id="2.30.110.10">
    <property type="entry name" value="Electron Transport, Fmn-binding Protein, Chain A"/>
    <property type="match status" value="1"/>
</dbReference>
<dbReference type="InterPro" id="IPR002563">
    <property type="entry name" value="Flavin_Rdtase-like_dom"/>
</dbReference>
<dbReference type="PANTHER" id="PTHR43567">
    <property type="entry name" value="FLAVOREDOXIN-RELATED-RELATED"/>
    <property type="match status" value="1"/>
</dbReference>
<evidence type="ECO:0000313" key="5">
    <source>
        <dbReference type="EMBL" id="OWY33677.1"/>
    </source>
</evidence>
<sequence length="200" mass="21717">MSQPLAATASEHFRPVALEHASRLINHGPTVLISSAHGAHRNIMAAAWSMPVEFTPPRIAVVIDKSTWTRELVKQSGSFGIIVPGAARMDLTYAVGSASGRDEDKFARHQIAARTGPVLGMPVLEQGCAAWLECRWLPQGQTEDAYDTLFGEVVSAAADVRIFENGHWNFTEDNADLHTLHHLGAGKFVVAGNQLQARQD</sequence>
<reference evidence="5 6" key="1">
    <citation type="journal article" date="2010" name="Int. J. Syst. Evol. Microbiol.">
        <title>Reclassification of Herbaspirillum putei as a later heterotypic synonym of Herbaspirillum huttiense, with the description of H. huttiense subsp. huttiense subsp. nov. and H. huttiense subsp. putei subsp. nov., comb. nov., and description of Herbaspirillum aquaticum sp. nov.</title>
        <authorList>
            <person name="Dobritsa A.P."/>
            <person name="Reddy M.C."/>
            <person name="Samadpour M."/>
        </authorList>
    </citation>
    <scope>NUCLEOTIDE SEQUENCE [LARGE SCALE GENOMIC DNA]</scope>
    <source>
        <strain evidence="5 6">IEH 4430</strain>
    </source>
</reference>
<dbReference type="PANTHER" id="PTHR43567:SF1">
    <property type="entry name" value="FLAVOREDOXIN"/>
    <property type="match status" value="1"/>
</dbReference>
<dbReference type="GO" id="GO:0016646">
    <property type="term" value="F:oxidoreductase activity, acting on the CH-NH group of donors, NAD or NADP as acceptor"/>
    <property type="evidence" value="ECO:0007669"/>
    <property type="project" value="UniProtKB-ARBA"/>
</dbReference>
<dbReference type="SMART" id="SM00903">
    <property type="entry name" value="Flavin_Reduct"/>
    <property type="match status" value="1"/>
</dbReference>